<keyword evidence="3" id="KW-1185">Reference proteome</keyword>
<sequence length="87" mass="10094">MLLVKWILDHSLAGACSHEQKLLDEERRSDEFLFTQKLQHNVKISFIYPSSLPGNVYMLLLFLAWWKGLQLIKELCKGFLLGKDSIS</sequence>
<comment type="caution">
    <text evidence="2">The sequence shown here is derived from an EMBL/GenBank/DDBJ whole genome shotgun (WGS) entry which is preliminary data.</text>
</comment>
<protein>
    <submittedName>
        <fullName evidence="2">Uncharacterized protein</fullName>
    </submittedName>
</protein>
<keyword evidence="1" id="KW-0472">Membrane</keyword>
<dbReference type="VEuPathDB" id="FungiDB:VP01_3319g1"/>
<dbReference type="AlphaFoldDB" id="A0A0L6UX92"/>
<dbReference type="STRING" id="27349.A0A0L6UX92"/>
<evidence type="ECO:0000313" key="3">
    <source>
        <dbReference type="Proteomes" id="UP000037035"/>
    </source>
</evidence>
<keyword evidence="1" id="KW-1133">Transmembrane helix</keyword>
<proteinExistence type="predicted"/>
<gene>
    <name evidence="2" type="ORF">VP01_3319g1</name>
</gene>
<feature type="transmembrane region" description="Helical" evidence="1">
    <location>
        <begin position="46"/>
        <end position="66"/>
    </location>
</feature>
<name>A0A0L6UX92_9BASI</name>
<evidence type="ECO:0000313" key="2">
    <source>
        <dbReference type="EMBL" id="KNZ53176.1"/>
    </source>
</evidence>
<evidence type="ECO:0000256" key="1">
    <source>
        <dbReference type="SAM" id="Phobius"/>
    </source>
</evidence>
<dbReference type="EMBL" id="LAVV01008301">
    <property type="protein sequence ID" value="KNZ53176.1"/>
    <property type="molecule type" value="Genomic_DNA"/>
</dbReference>
<dbReference type="Proteomes" id="UP000037035">
    <property type="component" value="Unassembled WGS sequence"/>
</dbReference>
<accession>A0A0L6UX92</accession>
<keyword evidence="1" id="KW-0812">Transmembrane</keyword>
<organism evidence="2 3">
    <name type="scientific">Puccinia sorghi</name>
    <dbReference type="NCBI Taxonomy" id="27349"/>
    <lineage>
        <taxon>Eukaryota</taxon>
        <taxon>Fungi</taxon>
        <taxon>Dikarya</taxon>
        <taxon>Basidiomycota</taxon>
        <taxon>Pucciniomycotina</taxon>
        <taxon>Pucciniomycetes</taxon>
        <taxon>Pucciniales</taxon>
        <taxon>Pucciniaceae</taxon>
        <taxon>Puccinia</taxon>
    </lineage>
</organism>
<reference evidence="2 3" key="1">
    <citation type="submission" date="2015-08" db="EMBL/GenBank/DDBJ databases">
        <title>Next Generation Sequencing and Analysis of the Genome of Puccinia sorghi L Schw, the Causal Agent of Maize Common Rust.</title>
        <authorList>
            <person name="Rochi L."/>
            <person name="Burguener G."/>
            <person name="Darino M."/>
            <person name="Turjanski A."/>
            <person name="Kreff E."/>
            <person name="Dieguez M.J."/>
            <person name="Sacco F."/>
        </authorList>
    </citation>
    <scope>NUCLEOTIDE SEQUENCE [LARGE SCALE GENOMIC DNA]</scope>
    <source>
        <strain evidence="2 3">RO10H11247</strain>
    </source>
</reference>